<dbReference type="Proteomes" id="UP000001307">
    <property type="component" value="Unassembled WGS sequence"/>
</dbReference>
<evidence type="ECO:0000259" key="1">
    <source>
        <dbReference type="Pfam" id="PF24748"/>
    </source>
</evidence>
<name>E4X0P1_OIKDI</name>
<gene>
    <name evidence="2" type="ORF">GSOID_T00014847001</name>
    <name evidence="3" type="ORF">GSOID_T00021626001</name>
</gene>
<evidence type="ECO:0000313" key="4">
    <source>
        <dbReference type="Proteomes" id="UP000001307"/>
    </source>
</evidence>
<keyword evidence="4" id="KW-1185">Reference proteome</keyword>
<evidence type="ECO:0000313" key="2">
    <source>
        <dbReference type="EMBL" id="CBY22925.1"/>
    </source>
</evidence>
<reference evidence="2" key="1">
    <citation type="journal article" date="2010" name="Science">
        <title>Plasticity of animal genome architecture unmasked by rapid evolution of a pelagic tunicate.</title>
        <authorList>
            <person name="Denoeud F."/>
            <person name="Henriet S."/>
            <person name="Mungpakdee S."/>
            <person name="Aury J.M."/>
            <person name="Da Silva C."/>
            <person name="Brinkmann H."/>
            <person name="Mikhaleva J."/>
            <person name="Olsen L.C."/>
            <person name="Jubin C."/>
            <person name="Canestro C."/>
            <person name="Bouquet J.M."/>
            <person name="Danks G."/>
            <person name="Poulain J."/>
            <person name="Campsteijn C."/>
            <person name="Adamski M."/>
            <person name="Cross I."/>
            <person name="Yadetie F."/>
            <person name="Muffato M."/>
            <person name="Louis A."/>
            <person name="Butcher S."/>
            <person name="Tsagkogeorga G."/>
            <person name="Konrad A."/>
            <person name="Singh S."/>
            <person name="Jensen M.F."/>
            <person name="Cong E.H."/>
            <person name="Eikeseth-Otteraa H."/>
            <person name="Noel B."/>
            <person name="Anthouard V."/>
            <person name="Porcel B.M."/>
            <person name="Kachouri-Lafond R."/>
            <person name="Nishino A."/>
            <person name="Ugolini M."/>
            <person name="Chourrout P."/>
            <person name="Nishida H."/>
            <person name="Aasland R."/>
            <person name="Huzurbazar S."/>
            <person name="Westhof E."/>
            <person name="Delsuc F."/>
            <person name="Lehrach H."/>
            <person name="Reinhardt R."/>
            <person name="Weissenbach J."/>
            <person name="Roy S.W."/>
            <person name="Artiguenave F."/>
            <person name="Postlethwait J.H."/>
            <person name="Manak J.R."/>
            <person name="Thompson E.M."/>
            <person name="Jaillon O."/>
            <person name="Du Pasquier L."/>
            <person name="Boudinot P."/>
            <person name="Liberles D.A."/>
            <person name="Volff J.N."/>
            <person name="Philippe H."/>
            <person name="Lenhard B."/>
            <person name="Roest Crollius H."/>
            <person name="Wincker P."/>
            <person name="Chourrout D."/>
        </authorList>
    </citation>
    <scope>NUCLEOTIDE SEQUENCE [LARGE SCALE GENOMIC DNA]</scope>
</reference>
<dbReference type="Proteomes" id="UP000011014">
    <property type="component" value="Unassembled WGS sequence"/>
</dbReference>
<dbReference type="Pfam" id="PF24748">
    <property type="entry name" value="Galaxin_repeat"/>
    <property type="match status" value="1"/>
</dbReference>
<organism evidence="2">
    <name type="scientific">Oikopleura dioica</name>
    <name type="common">Tunicate</name>
    <dbReference type="NCBI Taxonomy" id="34765"/>
    <lineage>
        <taxon>Eukaryota</taxon>
        <taxon>Metazoa</taxon>
        <taxon>Chordata</taxon>
        <taxon>Tunicata</taxon>
        <taxon>Appendicularia</taxon>
        <taxon>Copelata</taxon>
        <taxon>Oikopleuridae</taxon>
        <taxon>Oikopleura</taxon>
    </lineage>
</organism>
<dbReference type="EMBL" id="FN653020">
    <property type="protein sequence ID" value="CBY22925.1"/>
    <property type="molecule type" value="Genomic_DNA"/>
</dbReference>
<dbReference type="OrthoDB" id="419529at2759"/>
<dbReference type="AlphaFoldDB" id="E4X0P1"/>
<sequence length="68" mass="7585">MLICCSGQVSLRRQNTECCGTTTFDSETHQCCRDTVISKAVGCNMQYSKFLFSILSNLNTGDSNAWKH</sequence>
<feature type="domain" description="Galaxin-like repeats" evidence="1">
    <location>
        <begin position="3"/>
        <end position="40"/>
    </location>
</feature>
<evidence type="ECO:0000313" key="3">
    <source>
        <dbReference type="EMBL" id="CBY33687.1"/>
    </source>
</evidence>
<protein>
    <recommendedName>
        <fullName evidence="1">Galaxin-like repeats domain-containing protein</fullName>
    </recommendedName>
</protein>
<proteinExistence type="predicted"/>
<accession>E4X0P1</accession>
<dbReference type="InterPro" id="IPR056601">
    <property type="entry name" value="Galaxin_dom"/>
</dbReference>
<dbReference type="InParanoid" id="E4X0P1"/>
<dbReference type="EMBL" id="FN654438">
    <property type="protein sequence ID" value="CBY33687.1"/>
    <property type="molecule type" value="Genomic_DNA"/>
</dbReference>